<sequence length="145" mass="14422">MKFALAFTALATAVLSVEAAALDTNAQRLARGLPPKTPSRRFTPSPAHAAKRTQPSGTPSNSGSCNTGPMQCCNSVQESNSPGIGGILGLLGINLSDVTGLLGFGCSPITAVGVGGGGSCNAHPVCCEDNSRGGLISIGCIPITL</sequence>
<comment type="similarity">
    <text evidence="2 6">Belongs to the fungal hydrophobin family.</text>
</comment>
<dbReference type="SMART" id="SM00075">
    <property type="entry name" value="HYDRO"/>
    <property type="match status" value="1"/>
</dbReference>
<gene>
    <name evidence="8" type="ORF">JAAARDRAFT_36124</name>
</gene>
<dbReference type="HOGENOM" id="CLU_105134_1_0_1"/>
<dbReference type="Pfam" id="PF01185">
    <property type="entry name" value="Hydrophobin"/>
    <property type="match status" value="1"/>
</dbReference>
<dbReference type="GO" id="GO:0005199">
    <property type="term" value="F:structural constituent of cell wall"/>
    <property type="evidence" value="ECO:0007669"/>
    <property type="project" value="InterPro"/>
</dbReference>
<evidence type="ECO:0000256" key="1">
    <source>
        <dbReference type="ARBA" id="ARBA00004191"/>
    </source>
</evidence>
<evidence type="ECO:0000313" key="8">
    <source>
        <dbReference type="EMBL" id="KDQ56644.1"/>
    </source>
</evidence>
<evidence type="ECO:0000256" key="7">
    <source>
        <dbReference type="SAM" id="MobiDB-lite"/>
    </source>
</evidence>
<feature type="signal peptide" evidence="6">
    <location>
        <begin position="1"/>
        <end position="19"/>
    </location>
</feature>
<evidence type="ECO:0000256" key="2">
    <source>
        <dbReference type="ARBA" id="ARBA00010446"/>
    </source>
</evidence>
<feature type="region of interest" description="Disordered" evidence="7">
    <location>
        <begin position="29"/>
        <end position="66"/>
    </location>
</feature>
<evidence type="ECO:0000256" key="4">
    <source>
        <dbReference type="ARBA" id="ARBA00022525"/>
    </source>
</evidence>
<evidence type="ECO:0000256" key="3">
    <source>
        <dbReference type="ARBA" id="ARBA00022512"/>
    </source>
</evidence>
<evidence type="ECO:0000256" key="5">
    <source>
        <dbReference type="ARBA" id="ARBA00023157"/>
    </source>
</evidence>
<feature type="chain" id="PRO_5013985534" description="Hydrophobin" evidence="6">
    <location>
        <begin position="20"/>
        <end position="145"/>
    </location>
</feature>
<keyword evidence="6" id="KW-0732">Signal</keyword>
<dbReference type="EMBL" id="KL197721">
    <property type="protein sequence ID" value="KDQ56644.1"/>
    <property type="molecule type" value="Genomic_DNA"/>
</dbReference>
<dbReference type="STRING" id="933084.A0A067PPD7"/>
<feature type="compositionally biased region" description="Polar residues" evidence="7">
    <location>
        <begin position="53"/>
        <end position="66"/>
    </location>
</feature>
<keyword evidence="4 6" id="KW-0964">Secreted</keyword>
<evidence type="ECO:0000256" key="6">
    <source>
        <dbReference type="RuleBase" id="RU365009"/>
    </source>
</evidence>
<evidence type="ECO:0000313" key="9">
    <source>
        <dbReference type="Proteomes" id="UP000027265"/>
    </source>
</evidence>
<name>A0A067PPD7_9AGAM</name>
<dbReference type="AlphaFoldDB" id="A0A067PPD7"/>
<comment type="subcellular location">
    <subcellularLocation>
        <location evidence="1 6">Secreted</location>
        <location evidence="1 6">Cell wall</location>
    </subcellularLocation>
</comment>
<keyword evidence="9" id="KW-1185">Reference proteome</keyword>
<proteinExistence type="inferred from homology"/>
<accession>A0A067PPD7</accession>
<protein>
    <recommendedName>
        <fullName evidence="6">Hydrophobin</fullName>
    </recommendedName>
</protein>
<keyword evidence="3 6" id="KW-0134">Cell wall</keyword>
<dbReference type="InterPro" id="IPR001338">
    <property type="entry name" value="Class_I_Hydrophobin"/>
</dbReference>
<dbReference type="InParanoid" id="A0A067PPD7"/>
<organism evidence="8 9">
    <name type="scientific">Jaapia argillacea MUCL 33604</name>
    <dbReference type="NCBI Taxonomy" id="933084"/>
    <lineage>
        <taxon>Eukaryota</taxon>
        <taxon>Fungi</taxon>
        <taxon>Dikarya</taxon>
        <taxon>Basidiomycota</taxon>
        <taxon>Agaricomycotina</taxon>
        <taxon>Agaricomycetes</taxon>
        <taxon>Agaricomycetidae</taxon>
        <taxon>Jaapiales</taxon>
        <taxon>Jaapiaceae</taxon>
        <taxon>Jaapia</taxon>
    </lineage>
</organism>
<keyword evidence="5 6" id="KW-1015">Disulfide bond</keyword>
<dbReference type="OrthoDB" id="4225815at2759"/>
<dbReference type="GO" id="GO:0009277">
    <property type="term" value="C:fungal-type cell wall"/>
    <property type="evidence" value="ECO:0007669"/>
    <property type="project" value="InterPro"/>
</dbReference>
<dbReference type="CDD" id="cd23507">
    <property type="entry name" value="hydrophobin_I"/>
    <property type="match status" value="1"/>
</dbReference>
<dbReference type="Proteomes" id="UP000027265">
    <property type="component" value="Unassembled WGS sequence"/>
</dbReference>
<reference evidence="9" key="1">
    <citation type="journal article" date="2014" name="Proc. Natl. Acad. Sci. U.S.A.">
        <title>Extensive sampling of basidiomycete genomes demonstrates inadequacy of the white-rot/brown-rot paradigm for wood decay fungi.</title>
        <authorList>
            <person name="Riley R."/>
            <person name="Salamov A.A."/>
            <person name="Brown D.W."/>
            <person name="Nagy L.G."/>
            <person name="Floudas D."/>
            <person name="Held B.W."/>
            <person name="Levasseur A."/>
            <person name="Lombard V."/>
            <person name="Morin E."/>
            <person name="Otillar R."/>
            <person name="Lindquist E.A."/>
            <person name="Sun H."/>
            <person name="LaButti K.M."/>
            <person name="Schmutz J."/>
            <person name="Jabbour D."/>
            <person name="Luo H."/>
            <person name="Baker S.E."/>
            <person name="Pisabarro A.G."/>
            <person name="Walton J.D."/>
            <person name="Blanchette R.A."/>
            <person name="Henrissat B."/>
            <person name="Martin F."/>
            <person name="Cullen D."/>
            <person name="Hibbett D.S."/>
            <person name="Grigoriev I.V."/>
        </authorList>
    </citation>
    <scope>NUCLEOTIDE SEQUENCE [LARGE SCALE GENOMIC DNA]</scope>
    <source>
        <strain evidence="9">MUCL 33604</strain>
    </source>
</reference>